<evidence type="ECO:0000313" key="5">
    <source>
        <dbReference type="Proteomes" id="UP000221734"/>
    </source>
</evidence>
<reference evidence="5" key="3">
    <citation type="submission" date="2017-10" db="EMBL/GenBank/DDBJ databases">
        <authorList>
            <person name="Frank J."/>
        </authorList>
    </citation>
    <scope>NUCLEOTIDE SEQUENCE [LARGE SCALE GENOMIC DNA]</scope>
</reference>
<reference evidence="2" key="2">
    <citation type="submission" date="2006-01" db="EMBL/GenBank/DDBJ databases">
        <authorList>
            <person name="Genoscope"/>
        </authorList>
    </citation>
    <scope>NUCLEOTIDE SEQUENCE</scope>
</reference>
<evidence type="ECO:0000259" key="1">
    <source>
        <dbReference type="PROSITE" id="PS51832"/>
    </source>
</evidence>
<dbReference type="SUPFAM" id="SSF109604">
    <property type="entry name" value="HD-domain/PDEase-like"/>
    <property type="match status" value="2"/>
</dbReference>
<proteinExistence type="predicted"/>
<evidence type="ECO:0000313" key="6">
    <source>
        <dbReference type="Proteomes" id="UP000501926"/>
    </source>
</evidence>
<evidence type="ECO:0000313" key="2">
    <source>
        <dbReference type="EMBL" id="CAJ71980.1"/>
    </source>
</evidence>
<keyword evidence="5" id="KW-1185">Reference proteome</keyword>
<dbReference type="CDD" id="cd00077">
    <property type="entry name" value="HDc"/>
    <property type="match status" value="2"/>
</dbReference>
<organism evidence="2">
    <name type="scientific">Kuenenia stuttgartiensis</name>
    <dbReference type="NCBI Taxonomy" id="174633"/>
    <lineage>
        <taxon>Bacteria</taxon>
        <taxon>Pseudomonadati</taxon>
        <taxon>Planctomycetota</taxon>
        <taxon>Candidatus Brocadiia</taxon>
        <taxon>Candidatus Brocadiales</taxon>
        <taxon>Candidatus Brocadiaceae</taxon>
        <taxon>Candidatus Kuenenia</taxon>
    </lineage>
</organism>
<feature type="domain" description="HD-GYP" evidence="1">
    <location>
        <begin position="211"/>
        <end position="407"/>
    </location>
</feature>
<dbReference type="PROSITE" id="PS51832">
    <property type="entry name" value="HD_GYP"/>
    <property type="match status" value="2"/>
</dbReference>
<dbReference type="Gene3D" id="1.10.3210.10">
    <property type="entry name" value="Hypothetical protein af1432"/>
    <property type="match status" value="2"/>
</dbReference>
<evidence type="ECO:0000313" key="4">
    <source>
        <dbReference type="EMBL" id="SOH05456.1"/>
    </source>
</evidence>
<dbReference type="InterPro" id="IPR037522">
    <property type="entry name" value="HD_GYP_dom"/>
</dbReference>
<gene>
    <name evidence="3" type="ORF">KsCSTR_41550</name>
    <name evidence="4" type="ORF">KSMBR1_2977</name>
    <name evidence="2" type="ORF">kustc1235</name>
</gene>
<dbReference type="Proteomes" id="UP000501926">
    <property type="component" value="Chromosome"/>
</dbReference>
<dbReference type="SMART" id="SM00471">
    <property type="entry name" value="HDc"/>
    <property type="match status" value="2"/>
</dbReference>
<dbReference type="InterPro" id="IPR006674">
    <property type="entry name" value="HD_domain"/>
</dbReference>
<evidence type="ECO:0000313" key="3">
    <source>
        <dbReference type="EMBL" id="QII13534.1"/>
    </source>
</evidence>
<dbReference type="Pfam" id="PF13487">
    <property type="entry name" value="HD_5"/>
    <property type="match status" value="1"/>
</dbReference>
<dbReference type="AlphaFoldDB" id="Q1PXM8"/>
<accession>Q1PXM8</accession>
<dbReference type="EMBL" id="LT934425">
    <property type="protein sequence ID" value="SOH05456.1"/>
    <property type="molecule type" value="Genomic_DNA"/>
</dbReference>
<dbReference type="EMBL" id="CT573073">
    <property type="protein sequence ID" value="CAJ71980.1"/>
    <property type="molecule type" value="Genomic_DNA"/>
</dbReference>
<name>Q1PXM8_KUEST</name>
<dbReference type="Proteomes" id="UP000221734">
    <property type="component" value="Chromosome Kuenenia_stuttgartiensis_MBR1"/>
</dbReference>
<dbReference type="Pfam" id="PF01966">
    <property type="entry name" value="HD"/>
    <property type="match status" value="1"/>
</dbReference>
<protein>
    <recommendedName>
        <fullName evidence="1">HD-GYP domain-containing protein</fullName>
    </recommendedName>
</protein>
<sequence length="424" mass="48336">MAKESQISLLDLTTGLSETVDLVNPAWVNHHMQVAYIAFSLSEELGLSMEEKRGLVLAGALHDIGCYCRAERMDLLKFESEFPHEHEELGYLFLNEFKPFSSIANLIRFHHVRWDKKNKIQKSGKKVPYGSYILHIADRVSTLINKQEEILGQVDSIREKIKAQSGKMFMPELVDAFLKLAEKEYFWLEATSSLLYVILSGRVKMPSISLDMEHLVSFSKVFSRIVDFRSAFFATHSAGVAATAEKLAQFVGFSKQECQWMKIAGYVHDIGMLVVPIELLEKEEPLTEEEFGIIRKHPFYTHLILKSIAAFKDIVSWASYHHETLSGTGYPFHVKEDLLPLGARILAVANVFTALTEIRPYRNKFSGETIHEELKKLGEESKLDPNIVSALLLHFNEINSARIAAQDEAREKYLKTECILLHFE</sequence>
<dbReference type="InterPro" id="IPR003607">
    <property type="entry name" value="HD/PDEase_dom"/>
</dbReference>
<dbReference type="EMBL" id="CP049055">
    <property type="protein sequence ID" value="QII13534.1"/>
    <property type="molecule type" value="Genomic_DNA"/>
</dbReference>
<dbReference type="KEGG" id="kst:KSMBR1_2977"/>
<feature type="domain" description="HD-GYP" evidence="1">
    <location>
        <begin position="5"/>
        <end position="193"/>
    </location>
</feature>
<dbReference type="PANTHER" id="PTHR43155">
    <property type="entry name" value="CYCLIC DI-GMP PHOSPHODIESTERASE PA4108-RELATED"/>
    <property type="match status" value="1"/>
</dbReference>
<reference evidence="4" key="4">
    <citation type="submission" date="2017-10" db="EMBL/GenBank/DDBJ databases">
        <authorList>
            <person name="Banno H."/>
            <person name="Chua N.-H."/>
        </authorList>
    </citation>
    <scope>NUCLEOTIDE SEQUENCE [LARGE SCALE GENOMIC DNA]</scope>
    <source>
        <strain evidence="4">Kuenenia_mbr1_ru-nijmegen</strain>
    </source>
</reference>
<reference evidence="2" key="1">
    <citation type="journal article" date="2006" name="Nature">
        <title>Deciphering the evolution and metabolism of an anammox bacterium from a community genome.</title>
        <authorList>
            <person name="Strous M."/>
            <person name="Pelletier E."/>
            <person name="Mangenot S."/>
            <person name="Rattei T."/>
            <person name="Lehner A."/>
            <person name="Taylor M.W."/>
            <person name="Horn M."/>
            <person name="Daims H."/>
            <person name="Bartol-Mavel D."/>
            <person name="Wincker P."/>
            <person name="Barbe V."/>
            <person name="Fonknechten N."/>
            <person name="Vallenet D."/>
            <person name="Segurens B."/>
            <person name="Schenowitz-Truong C."/>
            <person name="Medigue C."/>
            <person name="Collingro A."/>
            <person name="Snel B."/>
            <person name="Dutilh B.E."/>
            <person name="OpDenCamp H.J.M."/>
            <person name="vanDerDrift C."/>
            <person name="Cirpus I."/>
            <person name="vanDePas-Schoonen K.T."/>
            <person name="Harhangi H.R."/>
            <person name="vanNiftrik L."/>
            <person name="Schmid M."/>
            <person name="Keltjens J."/>
            <person name="vanDeVossenberg J."/>
            <person name="Kartal B."/>
            <person name="Meier H."/>
            <person name="Frishman D."/>
            <person name="Huynen M.A."/>
            <person name="Mewes H."/>
            <person name="Weissenbach J."/>
            <person name="Jetten M.S.M."/>
            <person name="Wagner M."/>
            <person name="LePaslier D."/>
        </authorList>
    </citation>
    <scope>NUCLEOTIDE SEQUENCE</scope>
</reference>
<reference evidence="3 6" key="5">
    <citation type="submission" date="2020-02" db="EMBL/GenBank/DDBJ databases">
        <title>Newly sequenced genome of strain CSTR1 showed variability in Candidatus Kuenenia stuttgartiensis genomes.</title>
        <authorList>
            <person name="Ding C."/>
            <person name="Adrian L."/>
        </authorList>
    </citation>
    <scope>NUCLEOTIDE SEQUENCE [LARGE SCALE GENOMIC DNA]</scope>
    <source>
        <strain evidence="3 6">CSTR1</strain>
    </source>
</reference>
<dbReference type="PANTHER" id="PTHR43155:SF1">
    <property type="entry name" value="3'3'-CGAMP-SPECIFIC PHOSPHODIESTERASE 1"/>
    <property type="match status" value="1"/>
</dbReference>
<dbReference type="RefSeq" id="WP_099326035.1">
    <property type="nucleotide sequence ID" value="NZ_CP049055.1"/>
</dbReference>
<dbReference type="OrthoDB" id="9804747at2"/>